<dbReference type="GO" id="GO:0016740">
    <property type="term" value="F:transferase activity"/>
    <property type="evidence" value="ECO:0007669"/>
    <property type="project" value="UniProtKB-KW"/>
</dbReference>
<dbReference type="OrthoDB" id="2015213at2759"/>
<dbReference type="SUPFAM" id="SSF56235">
    <property type="entry name" value="N-terminal nucleophile aminohydrolases (Ntn hydrolases)"/>
    <property type="match status" value="1"/>
</dbReference>
<dbReference type="PRINTS" id="PR01210">
    <property type="entry name" value="GGTRANSPTASE"/>
</dbReference>
<accession>A0A0D2B1A6</accession>
<dbReference type="GeneID" id="27337064"/>
<dbReference type="InterPro" id="IPR052896">
    <property type="entry name" value="GGT-like_enzyme"/>
</dbReference>
<dbReference type="AlphaFoldDB" id="A0A0D2B1A6"/>
<gene>
    <name evidence="1" type="ORF">PV08_09981</name>
</gene>
<evidence type="ECO:0000313" key="2">
    <source>
        <dbReference type="Proteomes" id="UP000053328"/>
    </source>
</evidence>
<dbReference type="Gene3D" id="3.60.20.40">
    <property type="match status" value="1"/>
</dbReference>
<evidence type="ECO:0000313" key="1">
    <source>
        <dbReference type="EMBL" id="KIW12703.1"/>
    </source>
</evidence>
<organism evidence="1 2">
    <name type="scientific">Exophiala spinifera</name>
    <dbReference type="NCBI Taxonomy" id="91928"/>
    <lineage>
        <taxon>Eukaryota</taxon>
        <taxon>Fungi</taxon>
        <taxon>Dikarya</taxon>
        <taxon>Ascomycota</taxon>
        <taxon>Pezizomycotina</taxon>
        <taxon>Eurotiomycetes</taxon>
        <taxon>Chaetothyriomycetidae</taxon>
        <taxon>Chaetothyriales</taxon>
        <taxon>Herpotrichiellaceae</taxon>
        <taxon>Exophiala</taxon>
    </lineage>
</organism>
<dbReference type="STRING" id="91928.A0A0D2B1A6"/>
<dbReference type="InterPro" id="IPR043137">
    <property type="entry name" value="GGT_ssub_C"/>
</dbReference>
<dbReference type="Proteomes" id="UP000053328">
    <property type="component" value="Unassembled WGS sequence"/>
</dbReference>
<reference evidence="1 2" key="1">
    <citation type="submission" date="2015-01" db="EMBL/GenBank/DDBJ databases">
        <title>The Genome Sequence of Exophiala spinifera CBS89968.</title>
        <authorList>
            <consortium name="The Broad Institute Genomics Platform"/>
            <person name="Cuomo C."/>
            <person name="de Hoog S."/>
            <person name="Gorbushina A."/>
            <person name="Stielow B."/>
            <person name="Teixiera M."/>
            <person name="Abouelleil A."/>
            <person name="Chapman S.B."/>
            <person name="Priest M."/>
            <person name="Young S.K."/>
            <person name="Wortman J."/>
            <person name="Nusbaum C."/>
            <person name="Birren B."/>
        </authorList>
    </citation>
    <scope>NUCLEOTIDE SEQUENCE [LARGE SCALE GENOMIC DNA]</scope>
    <source>
        <strain evidence="1 2">CBS 89968</strain>
    </source>
</reference>
<dbReference type="Gene3D" id="1.10.246.130">
    <property type="match status" value="1"/>
</dbReference>
<dbReference type="InterPro" id="IPR043138">
    <property type="entry name" value="GGT_lsub"/>
</dbReference>
<keyword evidence="2" id="KW-1185">Reference proteome</keyword>
<dbReference type="HOGENOM" id="CLU_014813_3_1_1"/>
<dbReference type="VEuPathDB" id="FungiDB:PV08_09981"/>
<sequence length="587" mass="63394">MPHFQRFPSRRSVVYSKAGMVACTQPLAVEAGQRVLAIGGNAADAAVAAAAALAVTEPASTGIGGDMFALFFDARTRRVHAINGSGRSPRNSTLSRVRGDLNIPQGMLGRIPMRSAHAVTVPGAAAGWIDSVGSFGSNKLSMKNILGPAIQLCEEGFPVSDISSWLWKDAEDNLKSSHTDNSAVLKYDHSLSQLRAPKPGEVVFSPELSKTFQILVAEGKEGFYAGPIAEAIVKAVQSGGGYLELSDLTEHLRTSSEFTTPISGMFRGQRAFKQNMAFPEIWEHAPNGQGIVVLIALSLLEEFEKAGRIPQFRPEDHNTTPYLHALIESLSIAFADAHRWVSDPSHARVDARTLLSKSYLTERAKLFDPTKAGSHSYGRPLFSPIIESCDTVYLAVTDREGNAMSMVNSLYGHFGSCIVPTGYGFALQARGAAFHLGPENHPNVYQGGKRPFHTIIPAIITRSQGVRRDLAAVLGVMGGTMQPQGQLQVFMNLEVFMMNAQEALDAPRFCVDGEGADRVVFLEEGVSASVEEELTKMGHNIQRLGNWNRSTFGRGQVVKRQFDNLGGMPIYSAGSDPRGDGCAMPSM</sequence>
<keyword evidence="1" id="KW-0808">Transferase</keyword>
<dbReference type="PANTHER" id="PTHR43881">
    <property type="entry name" value="GAMMA-GLUTAMYLTRANSPEPTIDASE (AFU_ORTHOLOGUE AFUA_4G13580)"/>
    <property type="match status" value="1"/>
</dbReference>
<protein>
    <submittedName>
        <fullName evidence="1">Gamma-glutamyltransferase</fullName>
    </submittedName>
</protein>
<dbReference type="EMBL" id="KN847498">
    <property type="protein sequence ID" value="KIW12703.1"/>
    <property type="molecule type" value="Genomic_DNA"/>
</dbReference>
<proteinExistence type="predicted"/>
<dbReference type="RefSeq" id="XP_016232919.1">
    <property type="nucleotide sequence ID" value="XM_016384296.1"/>
</dbReference>
<dbReference type="InterPro" id="IPR029055">
    <property type="entry name" value="Ntn_hydrolases_N"/>
</dbReference>
<dbReference type="Pfam" id="PF01019">
    <property type="entry name" value="G_glu_transpept"/>
    <property type="match status" value="1"/>
</dbReference>
<name>A0A0D2B1A6_9EURO</name>
<dbReference type="PANTHER" id="PTHR43881:SF1">
    <property type="entry name" value="GAMMA-GLUTAMYLTRANSPEPTIDASE (AFU_ORTHOLOGUE AFUA_4G13580)"/>
    <property type="match status" value="1"/>
</dbReference>